<evidence type="ECO:0000313" key="9">
    <source>
        <dbReference type="Proteomes" id="UP001432180"/>
    </source>
</evidence>
<evidence type="ECO:0000256" key="6">
    <source>
        <dbReference type="ARBA" id="ARBA00022691"/>
    </source>
</evidence>
<keyword evidence="9" id="KW-1185">Reference proteome</keyword>
<keyword evidence="6 7" id="KW-0949">S-adenosyl-L-methionine</keyword>
<dbReference type="GO" id="GO:0032259">
    <property type="term" value="P:methylation"/>
    <property type="evidence" value="ECO:0007669"/>
    <property type="project" value="UniProtKB-KW"/>
</dbReference>
<comment type="catalytic activity">
    <reaction evidence="7">
        <text>[protein]-L-isoaspartate + S-adenosyl-L-methionine = [protein]-L-isoaspartate alpha-methyl ester + S-adenosyl-L-homocysteine</text>
        <dbReference type="Rhea" id="RHEA:12705"/>
        <dbReference type="Rhea" id="RHEA-COMP:12143"/>
        <dbReference type="Rhea" id="RHEA-COMP:12144"/>
        <dbReference type="ChEBI" id="CHEBI:57856"/>
        <dbReference type="ChEBI" id="CHEBI:59789"/>
        <dbReference type="ChEBI" id="CHEBI:90596"/>
        <dbReference type="ChEBI" id="CHEBI:90598"/>
        <dbReference type="EC" id="2.1.1.77"/>
    </reaction>
</comment>
<evidence type="ECO:0000256" key="4">
    <source>
        <dbReference type="ARBA" id="ARBA00022603"/>
    </source>
</evidence>
<protein>
    <recommendedName>
        <fullName evidence="7">Protein-L-isoaspartate O-methyltransferase</fullName>
        <ecNumber evidence="7">2.1.1.77</ecNumber>
    </recommendedName>
    <alternativeName>
        <fullName evidence="7">L-isoaspartyl protein carboxyl methyltransferase</fullName>
    </alternativeName>
    <alternativeName>
        <fullName evidence="7">Protein L-isoaspartyl methyltransferase</fullName>
    </alternativeName>
    <alternativeName>
        <fullName evidence="7">Protein-beta-aspartate methyltransferase</fullName>
        <shortName evidence="7">PIMT</shortName>
    </alternativeName>
</protein>
<dbReference type="Gene3D" id="3.40.50.150">
    <property type="entry name" value="Vaccinia Virus protein VP39"/>
    <property type="match status" value="1"/>
</dbReference>
<reference evidence="8 9" key="1">
    <citation type="journal article" date="2023" name="Microorganisms">
        <title>Thiorhodovibrio frisius and Trv. litoralis spp. nov., Two Novel Members from a Clade of Fastidious Purple Sulfur Bacteria That Exhibit Unique Red-Shifted Light-Harvesting Capabilities.</title>
        <authorList>
            <person name="Methner A."/>
            <person name="Kuzyk S.B."/>
            <person name="Petersen J."/>
            <person name="Bauer S."/>
            <person name="Brinkmann H."/>
            <person name="Sichau K."/>
            <person name="Wanner G."/>
            <person name="Wolf J."/>
            <person name="Neumann-Schaal M."/>
            <person name="Henke P."/>
            <person name="Tank M."/>
            <person name="Sproer C."/>
            <person name="Bunk B."/>
            <person name="Overmann J."/>
        </authorList>
    </citation>
    <scope>NUCLEOTIDE SEQUENCE [LARGE SCALE GENOMIC DNA]</scope>
    <source>
        <strain evidence="8 9">DSM 6702</strain>
    </source>
</reference>
<sequence>MAQTQAPQCVRAPWPWLLVFILLWHGAIHPEETTMNSDQMKMDAARQRLVAEVEHEVLHTREYLGTDQLDPAVIKALGRVPRHRFVPFGQWSQAYDNHPLPIGRGQTISQPYIVAIMSHLLQLASGERVFELGTGSGYQAAVLGAMGVKVYSIEIVPELAKRAAATLADLGFDQVKVRAGDGYRGWPEAAPFDGIIVTAAGPEAPPALVEQLAIGGRLVIPLGGEDEVQYLTVLTKQADGSLNQRPVLPVRFVPITGSMVPDS</sequence>
<dbReference type="NCBIfam" id="NF001453">
    <property type="entry name" value="PRK00312.1"/>
    <property type="match status" value="1"/>
</dbReference>
<dbReference type="CDD" id="cd02440">
    <property type="entry name" value="AdoMet_MTases"/>
    <property type="match status" value="1"/>
</dbReference>
<comment type="similarity">
    <text evidence="2 7">Belongs to the methyltransferase superfamily. L-isoaspartyl/D-aspartyl protein methyltransferase family.</text>
</comment>
<dbReference type="EMBL" id="CP121472">
    <property type="protein sequence ID" value="WPL16615.1"/>
    <property type="molecule type" value="Genomic_DNA"/>
</dbReference>
<dbReference type="Proteomes" id="UP001432180">
    <property type="component" value="Chromosome"/>
</dbReference>
<accession>A0ABZ0SAM7</accession>
<keyword evidence="5 7" id="KW-0808">Transferase</keyword>
<dbReference type="EC" id="2.1.1.77" evidence="7"/>
<dbReference type="InterPro" id="IPR000682">
    <property type="entry name" value="PCMT"/>
</dbReference>
<organism evidence="8 9">
    <name type="scientific">Thiorhodovibrio winogradskyi</name>
    <dbReference type="NCBI Taxonomy" id="77007"/>
    <lineage>
        <taxon>Bacteria</taxon>
        <taxon>Pseudomonadati</taxon>
        <taxon>Pseudomonadota</taxon>
        <taxon>Gammaproteobacteria</taxon>
        <taxon>Chromatiales</taxon>
        <taxon>Chromatiaceae</taxon>
        <taxon>Thiorhodovibrio</taxon>
    </lineage>
</organism>
<name>A0ABZ0SAM7_9GAMM</name>
<gene>
    <name evidence="8" type="primary">pcm_2</name>
    <name evidence="7" type="synonym">pcm</name>
    <name evidence="8" type="ORF">Thiowin_01582</name>
</gene>
<evidence type="ECO:0000256" key="7">
    <source>
        <dbReference type="HAMAP-Rule" id="MF_00090"/>
    </source>
</evidence>
<dbReference type="HAMAP" id="MF_00090">
    <property type="entry name" value="PIMT"/>
    <property type="match status" value="1"/>
</dbReference>
<feature type="active site" evidence="7">
    <location>
        <position position="109"/>
    </location>
</feature>
<proteinExistence type="inferred from homology"/>
<evidence type="ECO:0000313" key="8">
    <source>
        <dbReference type="EMBL" id="WPL16615.1"/>
    </source>
</evidence>
<evidence type="ECO:0000256" key="1">
    <source>
        <dbReference type="ARBA" id="ARBA00004496"/>
    </source>
</evidence>
<evidence type="ECO:0000256" key="3">
    <source>
        <dbReference type="ARBA" id="ARBA00022490"/>
    </source>
</evidence>
<dbReference type="NCBIfam" id="TIGR00080">
    <property type="entry name" value="pimt"/>
    <property type="match status" value="1"/>
</dbReference>
<keyword evidence="4 7" id="KW-0489">Methyltransferase</keyword>
<dbReference type="InterPro" id="IPR029063">
    <property type="entry name" value="SAM-dependent_MTases_sf"/>
</dbReference>
<evidence type="ECO:0000256" key="5">
    <source>
        <dbReference type="ARBA" id="ARBA00022679"/>
    </source>
</evidence>
<dbReference type="PANTHER" id="PTHR11579">
    <property type="entry name" value="PROTEIN-L-ISOASPARTATE O-METHYLTRANSFERASE"/>
    <property type="match status" value="1"/>
</dbReference>
<dbReference type="SUPFAM" id="SSF53335">
    <property type="entry name" value="S-adenosyl-L-methionine-dependent methyltransferases"/>
    <property type="match status" value="1"/>
</dbReference>
<dbReference type="PANTHER" id="PTHR11579:SF0">
    <property type="entry name" value="PROTEIN-L-ISOASPARTATE(D-ASPARTATE) O-METHYLTRANSFERASE"/>
    <property type="match status" value="1"/>
</dbReference>
<comment type="function">
    <text evidence="7">Catalyzes the methyl esterification of L-isoaspartyl residues in peptides and proteins that result from spontaneous decomposition of normal L-aspartyl and L-asparaginyl residues. It plays a role in the repair and/or degradation of damaged proteins.</text>
</comment>
<dbReference type="GO" id="GO:0004719">
    <property type="term" value="F:protein-L-isoaspartate (D-aspartate) O-methyltransferase activity"/>
    <property type="evidence" value="ECO:0007669"/>
    <property type="project" value="UniProtKB-EC"/>
</dbReference>
<evidence type="ECO:0000256" key="2">
    <source>
        <dbReference type="ARBA" id="ARBA00005369"/>
    </source>
</evidence>
<dbReference type="Pfam" id="PF01135">
    <property type="entry name" value="PCMT"/>
    <property type="match status" value="1"/>
</dbReference>
<comment type="subcellular location">
    <subcellularLocation>
        <location evidence="1 7">Cytoplasm</location>
    </subcellularLocation>
</comment>
<keyword evidence="3 7" id="KW-0963">Cytoplasm</keyword>
<dbReference type="PROSITE" id="PS01279">
    <property type="entry name" value="PCMT"/>
    <property type="match status" value="1"/>
</dbReference>